<reference evidence="1 2" key="1">
    <citation type="submission" date="2007-10" db="EMBL/GenBank/DDBJ databases">
        <authorList>
            <person name="Yayanos A."/>
            <person name="Ferriera S."/>
            <person name="Johnson J."/>
            <person name="Kravitz S."/>
            <person name="Halpern A."/>
            <person name="Remington K."/>
            <person name="Beeson K."/>
            <person name="Tran B."/>
            <person name="Rogers Y.-H."/>
            <person name="Friedman R."/>
            <person name="Venter J.C."/>
        </authorList>
    </citation>
    <scope>NUCLEOTIDE SEQUENCE [LARGE SCALE GENOMIC DNA]</scope>
    <source>
        <strain evidence="1 2">KT99</strain>
    </source>
</reference>
<protein>
    <submittedName>
        <fullName evidence="1">Uncharacterized protein</fullName>
    </submittedName>
</protein>
<evidence type="ECO:0000313" key="2">
    <source>
        <dbReference type="Proteomes" id="UP000005839"/>
    </source>
</evidence>
<evidence type="ECO:0000313" key="1">
    <source>
        <dbReference type="EMBL" id="EDP99796.1"/>
    </source>
</evidence>
<dbReference type="AlphaFoldDB" id="A9EID4"/>
<dbReference type="Proteomes" id="UP000005839">
    <property type="component" value="Unassembled WGS sequence"/>
</dbReference>
<dbReference type="RefSeq" id="WP_005501305.1">
    <property type="nucleotide sequence ID" value="NZ_ABIC01000032.1"/>
</dbReference>
<name>A9EID4_9GAMM</name>
<dbReference type="EMBL" id="ABIC01000032">
    <property type="protein sequence ID" value="EDP99796.1"/>
    <property type="molecule type" value="Genomic_DNA"/>
</dbReference>
<accession>A9EID4</accession>
<organism evidence="1 2">
    <name type="scientific">Shewanella benthica KT99</name>
    <dbReference type="NCBI Taxonomy" id="314608"/>
    <lineage>
        <taxon>Bacteria</taxon>
        <taxon>Pseudomonadati</taxon>
        <taxon>Pseudomonadota</taxon>
        <taxon>Gammaproteobacteria</taxon>
        <taxon>Alteromonadales</taxon>
        <taxon>Shewanellaceae</taxon>
        <taxon>Shewanella</taxon>
    </lineage>
</organism>
<proteinExistence type="predicted"/>
<gene>
    <name evidence="1" type="ORF">KT99_14269</name>
</gene>
<comment type="caution">
    <text evidence="1">The sequence shown here is derived from an EMBL/GenBank/DDBJ whole genome shotgun (WGS) entry which is preliminary data.</text>
</comment>
<sequence>MEAKTMEPEAYFEQHGEDFDIVMDELADDVSEIVSHFTEIEIEFHESNDNQHTASAF</sequence>
<keyword evidence="2" id="KW-1185">Reference proteome</keyword>